<keyword evidence="1" id="KW-0863">Zinc-finger</keyword>
<dbReference type="SMART" id="SM00355">
    <property type="entry name" value="ZnF_C2H2"/>
    <property type="match status" value="2"/>
</dbReference>
<evidence type="ECO:0000256" key="2">
    <source>
        <dbReference type="SAM" id="MobiDB-lite"/>
    </source>
</evidence>
<keyword evidence="1" id="KW-0479">Metal-binding</keyword>
<dbReference type="SUPFAM" id="SSF47769">
    <property type="entry name" value="SAM/Pointed domain"/>
    <property type="match status" value="1"/>
</dbReference>
<dbReference type="PROSITE" id="PS50157">
    <property type="entry name" value="ZINC_FINGER_C2H2_2"/>
    <property type="match status" value="1"/>
</dbReference>
<proteinExistence type="predicted"/>
<reference evidence="4 5" key="1">
    <citation type="journal article" date="2013" name="Curr. Biol.">
        <title>The Genome of the Foraminiferan Reticulomyxa filosa.</title>
        <authorList>
            <person name="Glockner G."/>
            <person name="Hulsmann N."/>
            <person name="Schleicher M."/>
            <person name="Noegel A.A."/>
            <person name="Eichinger L."/>
            <person name="Gallinger C."/>
            <person name="Pawlowski J."/>
            <person name="Sierra R."/>
            <person name="Euteneuer U."/>
            <person name="Pillet L."/>
            <person name="Moustafa A."/>
            <person name="Platzer M."/>
            <person name="Groth M."/>
            <person name="Szafranski K."/>
            <person name="Schliwa M."/>
        </authorList>
    </citation>
    <scope>NUCLEOTIDE SEQUENCE [LARGE SCALE GENOMIC DNA]</scope>
</reference>
<dbReference type="PROSITE" id="PS00028">
    <property type="entry name" value="ZINC_FINGER_C2H2_1"/>
    <property type="match status" value="1"/>
</dbReference>
<accession>X6MJA8</accession>
<dbReference type="Gene3D" id="1.10.150.50">
    <property type="entry name" value="Transcription Factor, Ets-1"/>
    <property type="match status" value="1"/>
</dbReference>
<evidence type="ECO:0000259" key="3">
    <source>
        <dbReference type="PROSITE" id="PS50157"/>
    </source>
</evidence>
<feature type="non-terminal residue" evidence="4">
    <location>
        <position position="395"/>
    </location>
</feature>
<feature type="region of interest" description="Disordered" evidence="2">
    <location>
        <begin position="24"/>
        <end position="47"/>
    </location>
</feature>
<name>X6MJA8_RETFI</name>
<evidence type="ECO:0000256" key="1">
    <source>
        <dbReference type="PROSITE-ProRule" id="PRU00042"/>
    </source>
</evidence>
<keyword evidence="5" id="KW-1185">Reference proteome</keyword>
<sequence>MLGQTYNNTYSSVVIPNEATKMKTEVSTKTSSHLSLSNQNEEEKKKAVTSVSIDPIITTEKNEKHFAKDFERFQKTLERFQQLPNEFPSLMGLINSGPLIPSPSIVTALMKKSSPAIYHHPLDSISNSTGIGIGSSGTCATPNVNDSNSNNISSPTSLQDWHVSDVLKWLMSFPIGNSYLTEFARSGINGCLLEQLDDCILQSLGKRRERESGGSIFFFEYQYFLLKTTFHFPSNPAGSSNRNAGDGDMLFNSCESDKLAHGTTQSFLVPSVVYRCFYCSFLSNNRSVCVEHMNGVHKSALACWPILNDITSMPQFPYQTWPSSKVSNWKHIFLMAIIRCNLMNDLGNNSNMNTWQCTFCNEQYADHHLLLKHLSQMHNIDSPTALPPKLFFQIL</sequence>
<feature type="domain" description="C2H2-type" evidence="3">
    <location>
        <begin position="355"/>
        <end position="383"/>
    </location>
</feature>
<keyword evidence="1" id="KW-0862">Zinc</keyword>
<evidence type="ECO:0000313" key="4">
    <source>
        <dbReference type="EMBL" id="ETO13155.1"/>
    </source>
</evidence>
<dbReference type="InterPro" id="IPR013761">
    <property type="entry name" value="SAM/pointed_sf"/>
</dbReference>
<dbReference type="InterPro" id="IPR013087">
    <property type="entry name" value="Znf_C2H2_type"/>
</dbReference>
<feature type="compositionally biased region" description="Polar residues" evidence="2">
    <location>
        <begin position="27"/>
        <end position="39"/>
    </location>
</feature>
<dbReference type="GO" id="GO:0008270">
    <property type="term" value="F:zinc ion binding"/>
    <property type="evidence" value="ECO:0007669"/>
    <property type="project" value="UniProtKB-KW"/>
</dbReference>
<gene>
    <name evidence="4" type="ORF">RFI_24214</name>
</gene>
<dbReference type="EMBL" id="ASPP01020788">
    <property type="protein sequence ID" value="ETO13155.1"/>
    <property type="molecule type" value="Genomic_DNA"/>
</dbReference>
<dbReference type="AlphaFoldDB" id="X6MJA8"/>
<comment type="caution">
    <text evidence="4">The sequence shown here is derived from an EMBL/GenBank/DDBJ whole genome shotgun (WGS) entry which is preliminary data.</text>
</comment>
<protein>
    <recommendedName>
        <fullName evidence="3">C2H2-type domain-containing protein</fullName>
    </recommendedName>
</protein>
<organism evidence="4 5">
    <name type="scientific">Reticulomyxa filosa</name>
    <dbReference type="NCBI Taxonomy" id="46433"/>
    <lineage>
        <taxon>Eukaryota</taxon>
        <taxon>Sar</taxon>
        <taxon>Rhizaria</taxon>
        <taxon>Retaria</taxon>
        <taxon>Foraminifera</taxon>
        <taxon>Monothalamids</taxon>
        <taxon>Reticulomyxidae</taxon>
        <taxon>Reticulomyxa</taxon>
    </lineage>
</organism>
<evidence type="ECO:0000313" key="5">
    <source>
        <dbReference type="Proteomes" id="UP000023152"/>
    </source>
</evidence>
<dbReference type="Proteomes" id="UP000023152">
    <property type="component" value="Unassembled WGS sequence"/>
</dbReference>